<accession>A0A934VXV7</accession>
<name>A0A934VXV7_9BACT</name>
<dbReference type="NCBIfam" id="TIGR03696">
    <property type="entry name" value="Rhs_assc_core"/>
    <property type="match status" value="1"/>
</dbReference>
<reference evidence="1" key="1">
    <citation type="submission" date="2021-01" db="EMBL/GenBank/DDBJ databases">
        <title>Modified the classification status of verrucomicrobia.</title>
        <authorList>
            <person name="Feng X."/>
        </authorList>
    </citation>
    <scope>NUCLEOTIDE SEQUENCE</scope>
    <source>
        <strain evidence="1">KCTC 22041</strain>
    </source>
</reference>
<evidence type="ECO:0000313" key="1">
    <source>
        <dbReference type="EMBL" id="MBK1884780.1"/>
    </source>
</evidence>
<evidence type="ECO:0000313" key="2">
    <source>
        <dbReference type="Proteomes" id="UP000603141"/>
    </source>
</evidence>
<keyword evidence="2" id="KW-1185">Reference proteome</keyword>
<sequence>MDVSYAYDGLFRRTRKLFSGTSWPSVDYYWNEQWKCIEDRNPSNSSLKNEYLYGGRGRNDLIARNAISGASVNRKYAVCDNMSSKVSITDTSGVIVERYRYVAFGGVTVLTPSFSLRTSSLYNWTTMFHDEDADLETGWYNYGYRYYLTELGRWPSRDPIGELGGLNLYVFVQNNAVNTYDDFRLLIGPSPKKQYCAAAKSHPGNKWLQCACEVSCQINSLLAALYFTGGFVDDPKMNAKIAKWFACVRGCIFAKCQEFYKAYNDGANPDDLDLTVNWDAACKKCIGKPEALSEEECCNAMVVAEQNGIEECLPKCGEFPGNPKAVPIPGFNGDFSNLKDRIDYGKKRCCEDK</sequence>
<proteinExistence type="predicted"/>
<dbReference type="Gene3D" id="2.180.10.10">
    <property type="entry name" value="RHS repeat-associated core"/>
    <property type="match status" value="1"/>
</dbReference>
<gene>
    <name evidence="1" type="ORF">JIN85_20390</name>
</gene>
<comment type="caution">
    <text evidence="1">The sequence shown here is derived from an EMBL/GenBank/DDBJ whole genome shotgun (WGS) entry which is preliminary data.</text>
</comment>
<protein>
    <submittedName>
        <fullName evidence="1">RHS repeat-associated core domain-containing protein</fullName>
    </submittedName>
</protein>
<dbReference type="AlphaFoldDB" id="A0A934VXV7"/>
<organism evidence="1 2">
    <name type="scientific">Luteolibacter pohnpeiensis</name>
    <dbReference type="NCBI Taxonomy" id="454153"/>
    <lineage>
        <taxon>Bacteria</taxon>
        <taxon>Pseudomonadati</taxon>
        <taxon>Verrucomicrobiota</taxon>
        <taxon>Verrucomicrobiia</taxon>
        <taxon>Verrucomicrobiales</taxon>
        <taxon>Verrucomicrobiaceae</taxon>
        <taxon>Luteolibacter</taxon>
    </lineage>
</organism>
<dbReference type="PANTHER" id="PTHR32305">
    <property type="match status" value="1"/>
</dbReference>
<dbReference type="Proteomes" id="UP000603141">
    <property type="component" value="Unassembled WGS sequence"/>
</dbReference>
<dbReference type="InterPro" id="IPR022385">
    <property type="entry name" value="Rhs_assc_core"/>
</dbReference>
<dbReference type="PANTHER" id="PTHR32305:SF15">
    <property type="entry name" value="PROTEIN RHSA-RELATED"/>
    <property type="match status" value="1"/>
</dbReference>
<dbReference type="EMBL" id="JAENIJ010000104">
    <property type="protein sequence ID" value="MBK1884780.1"/>
    <property type="molecule type" value="Genomic_DNA"/>
</dbReference>
<dbReference type="InterPro" id="IPR050708">
    <property type="entry name" value="T6SS_VgrG/RHS"/>
</dbReference>